<name>A0AB34NX86_LACGS</name>
<accession>A0AB34NX86</accession>
<dbReference type="EMBL" id="KN050677">
    <property type="protein sequence ID" value="KFL96409.1"/>
    <property type="molecule type" value="Genomic_DNA"/>
</dbReference>
<evidence type="ECO:0000313" key="2">
    <source>
        <dbReference type="Proteomes" id="UP000030761"/>
    </source>
</evidence>
<protein>
    <recommendedName>
        <fullName evidence="3">Apea-like HEPN domain-containing protein</fullName>
    </recommendedName>
</protein>
<evidence type="ECO:0000313" key="1">
    <source>
        <dbReference type="EMBL" id="KFL96409.1"/>
    </source>
</evidence>
<dbReference type="Proteomes" id="UP000030761">
    <property type="component" value="Unassembled WGS sequence"/>
</dbReference>
<reference evidence="1 2" key="1">
    <citation type="submission" date="2010-03" db="EMBL/GenBank/DDBJ databases">
        <title>The Genome Sequence of Lactobacillus gasseri strain SV-16A-US.</title>
        <authorList>
            <consortium name="The Broad Institute Genome Sequencing Platform"/>
            <person name="Ward D."/>
            <person name="Earl A."/>
            <person name="Feldgarden M."/>
            <person name="Gevers D."/>
            <person name="Young S.K."/>
            <person name="Zeng Q."/>
            <person name="Koehrsen M."/>
            <person name="Alvarado L."/>
            <person name="Berlin A."/>
            <person name="Bochicchio J."/>
            <person name="Borenstein D."/>
            <person name="Chapman S.B."/>
            <person name="Chen Z."/>
            <person name="Engels R."/>
            <person name="Freedman E."/>
            <person name="Gellesch M."/>
            <person name="Goldberg J."/>
            <person name="Griggs A."/>
            <person name="Gujja S."/>
            <person name="Heilman E."/>
            <person name="Heiman D."/>
            <person name="Hepburn T."/>
            <person name="Howarth C."/>
            <person name="Jen D."/>
            <person name="Larson L."/>
            <person name="Mehta T."/>
            <person name="Park D."/>
            <person name="Pearson M."/>
            <person name="Roberts A."/>
            <person name="Saif S."/>
            <person name="Shea T."/>
            <person name="Shenoy N."/>
            <person name="Sisk P."/>
            <person name="Stolte C."/>
            <person name="Sykes S."/>
            <person name="Thomson T."/>
            <person name="Walk T."/>
            <person name="White J."/>
            <person name="Yandava C."/>
            <person name="Liu Y."/>
            <person name="Xu Q."/>
            <person name="Haas B."/>
            <person name="Nusbaum C."/>
            <person name="Birren B."/>
        </authorList>
    </citation>
    <scope>NUCLEOTIDE SEQUENCE [LARGE SCALE GENOMIC DNA]</scope>
    <source>
        <strain evidence="1 2">SV-16A-US</strain>
    </source>
</reference>
<evidence type="ECO:0008006" key="3">
    <source>
        <dbReference type="Google" id="ProtNLM"/>
    </source>
</evidence>
<gene>
    <name evidence="1" type="ORF">HMPREF5175_01922</name>
</gene>
<proteinExistence type="predicted"/>
<dbReference type="AlphaFoldDB" id="A0AB34NX86"/>
<sequence>MTSAKTSLRLAISILIKLFQNNKVKKDNFIKDYGRLRYMEVCSKPCYIFSITLSSKERKEIIKSIKSLSKFEITRILNDFYSYPLNEIRNRIIIFLTAMWLVKDSCVQTNNIYINSSIGYISSVKLDIPYSMANGHPQNIALTKTENQQVNFYYKMLYPIMSKVGGNIPNPEYNSEYSFIRNYDVTDRSKESSFIRAIRSVQNARRTCQLPVKIDFYMQALQCLFALEGNRSTQIEKMLASTAINILKISGENEKDVVKQNFKLAFRIRSKHTHGNKITYSDNEISAVSVKIDEYVREIIKIVFENKALDYSSKNEAKKVAKYFSNINKKTVNSKQKNVLPFTFLFYKNKRKR</sequence>
<organism evidence="1 2">
    <name type="scientific">Lactobacillus gasseri SV-16A-US</name>
    <dbReference type="NCBI Taxonomy" id="575604"/>
    <lineage>
        <taxon>Bacteria</taxon>
        <taxon>Bacillati</taxon>
        <taxon>Bacillota</taxon>
        <taxon>Bacilli</taxon>
        <taxon>Lactobacillales</taxon>
        <taxon>Lactobacillaceae</taxon>
        <taxon>Lactobacillus</taxon>
    </lineage>
</organism>